<gene>
    <name evidence="3" type="ORF">QO001_005547</name>
</gene>
<protein>
    <recommendedName>
        <fullName evidence="2">SPOR domain-containing protein</fullName>
    </recommendedName>
</protein>
<dbReference type="Gene3D" id="3.30.70.1070">
    <property type="entry name" value="Sporulation related repeat"/>
    <property type="match status" value="1"/>
</dbReference>
<proteinExistence type="predicted"/>
<evidence type="ECO:0000313" key="3">
    <source>
        <dbReference type="EMBL" id="MDQ0546595.1"/>
    </source>
</evidence>
<feature type="chain" id="PRO_5042498109" description="SPOR domain-containing protein" evidence="1">
    <location>
        <begin position="20"/>
        <end position="113"/>
    </location>
</feature>
<dbReference type="EMBL" id="JAUSWL010000015">
    <property type="protein sequence ID" value="MDQ0546595.1"/>
    <property type="molecule type" value="Genomic_DNA"/>
</dbReference>
<sequence length="113" mass="11879">MRLCLIGVLSLVFAASVQAATPAGPYWIVAGSFANPDYTQVQDAAVQRASAAVARCGLEPFNDFSGKFVGFSKGFDVVVVGGYATRAAAEADLARLRPCVPTAYIRQGRYAGE</sequence>
<evidence type="ECO:0000313" key="4">
    <source>
        <dbReference type="Proteomes" id="UP001223420"/>
    </source>
</evidence>
<dbReference type="Proteomes" id="UP001223420">
    <property type="component" value="Unassembled WGS sequence"/>
</dbReference>
<accession>A0AAJ1WZ62</accession>
<dbReference type="InterPro" id="IPR036680">
    <property type="entry name" value="SPOR-like_sf"/>
</dbReference>
<dbReference type="GO" id="GO:0042834">
    <property type="term" value="F:peptidoglycan binding"/>
    <property type="evidence" value="ECO:0007669"/>
    <property type="project" value="InterPro"/>
</dbReference>
<name>A0AAJ1WZ62_9HYPH</name>
<evidence type="ECO:0000259" key="2">
    <source>
        <dbReference type="Pfam" id="PF05036"/>
    </source>
</evidence>
<organism evidence="3 4">
    <name type="scientific">Methylobacterium brachiatum</name>
    <dbReference type="NCBI Taxonomy" id="269660"/>
    <lineage>
        <taxon>Bacteria</taxon>
        <taxon>Pseudomonadati</taxon>
        <taxon>Pseudomonadota</taxon>
        <taxon>Alphaproteobacteria</taxon>
        <taxon>Hyphomicrobiales</taxon>
        <taxon>Methylobacteriaceae</taxon>
        <taxon>Methylobacterium</taxon>
    </lineage>
</organism>
<dbReference type="InterPro" id="IPR007730">
    <property type="entry name" value="SPOR-like_dom"/>
</dbReference>
<feature type="signal peptide" evidence="1">
    <location>
        <begin position="1"/>
        <end position="19"/>
    </location>
</feature>
<evidence type="ECO:0000256" key="1">
    <source>
        <dbReference type="SAM" id="SignalP"/>
    </source>
</evidence>
<dbReference type="AlphaFoldDB" id="A0AAJ1WZ62"/>
<comment type="caution">
    <text evidence="3">The sequence shown here is derived from an EMBL/GenBank/DDBJ whole genome shotgun (WGS) entry which is preliminary data.</text>
</comment>
<reference evidence="3" key="1">
    <citation type="submission" date="2023-07" db="EMBL/GenBank/DDBJ databases">
        <title>Genomic Encyclopedia of Type Strains, Phase IV (KMG-IV): sequencing the most valuable type-strain genomes for metagenomic binning, comparative biology and taxonomic classification.</title>
        <authorList>
            <person name="Goeker M."/>
        </authorList>
    </citation>
    <scope>NUCLEOTIDE SEQUENCE</scope>
    <source>
        <strain evidence="3">DSM 19569</strain>
    </source>
</reference>
<feature type="domain" description="SPOR" evidence="2">
    <location>
        <begin position="23"/>
        <end position="97"/>
    </location>
</feature>
<dbReference type="Pfam" id="PF05036">
    <property type="entry name" value="SPOR"/>
    <property type="match status" value="1"/>
</dbReference>
<keyword evidence="1" id="KW-0732">Signal</keyword>
<dbReference type="RefSeq" id="WP_230367854.1">
    <property type="nucleotide sequence ID" value="NZ_JAJALK010000016.1"/>
</dbReference>